<feature type="region of interest" description="Disordered" evidence="4">
    <location>
        <begin position="1"/>
        <end position="69"/>
    </location>
</feature>
<dbReference type="KEGG" id="rpm:RSPPHO_00265"/>
<evidence type="ECO:0000256" key="4">
    <source>
        <dbReference type="SAM" id="MobiDB-lite"/>
    </source>
</evidence>
<keyword evidence="3" id="KW-0408">Iron</keyword>
<evidence type="ECO:0000256" key="3">
    <source>
        <dbReference type="ARBA" id="ARBA00023004"/>
    </source>
</evidence>
<evidence type="ECO:0000256" key="1">
    <source>
        <dbReference type="ARBA" id="ARBA00007888"/>
    </source>
</evidence>
<reference evidence="5 6" key="1">
    <citation type="submission" date="2012-02" db="EMBL/GenBank/DDBJ databases">
        <title>Shotgun genome sequence of Phaeospirillum photometricum DSM 122.</title>
        <authorList>
            <person name="Duquesne K."/>
            <person name="Sturgis J."/>
        </authorList>
    </citation>
    <scope>NUCLEOTIDE SEQUENCE [LARGE SCALE GENOMIC DNA]</scope>
    <source>
        <strain evidence="6">DSM122</strain>
    </source>
</reference>
<proteinExistence type="inferred from homology"/>
<dbReference type="Gene3D" id="3.40.50.11740">
    <property type="entry name" value="HypD, alpha/beta domain 2"/>
    <property type="match status" value="2"/>
</dbReference>
<dbReference type="NCBIfam" id="TIGR00075">
    <property type="entry name" value="hypD"/>
    <property type="match status" value="1"/>
</dbReference>
<dbReference type="InterPro" id="IPR002780">
    <property type="entry name" value="Hyd_form_HypD"/>
</dbReference>
<accession>H6SN15</accession>
<dbReference type="InterPro" id="IPR042243">
    <property type="entry name" value="HypD_1"/>
</dbReference>
<dbReference type="HOGENOM" id="CLU_048562_1_0_5"/>
<dbReference type="GO" id="GO:0051539">
    <property type="term" value="F:4 iron, 4 sulfur cluster binding"/>
    <property type="evidence" value="ECO:0007669"/>
    <property type="project" value="TreeGrafter"/>
</dbReference>
<sequence length="454" mass="48028">MPRHPRPCSCPAARPPSPGGHRRRLADRFPGVGGRGGRGRSCLGARRLCPSPPGRRRGPADLGPDRRRAGVGMSLSPVDAFREAPRVRALAQTLARRVQPGRTYRLMEFCGGHTHAIAHHGLPDLLPPAIELIHGPGCPVCVLPVARLEQALHAARLPGVILATYADLMRVPGVRGLTLMRARAEGADVRMVASPLDVLSLARAHPERVVIFMAIGFETTAPATALMLQAARTQGLANLRVLCNHVLTPAALGAILADDGGARPDGILGPAHVATVIGAQAFRPFAEDAPAGRGVPITIAGFEPVDMLLAIDRLIERLNAGEVAVDNACPRVVAEAGNPKAREALAQVFCRRETFDWRGFGAVPHSALRLAPDWAAFDAEACFDLPDPVAPDPPGCACADIVRGRRRPGQCPLFGRLCTPDTPQGACMVSTEGACAAHWTHGRFRDLPAFGAPA</sequence>
<dbReference type="EMBL" id="HE663493">
    <property type="protein sequence ID" value="CCG06891.1"/>
    <property type="molecule type" value="Genomic_DNA"/>
</dbReference>
<keyword evidence="6" id="KW-1185">Reference proteome</keyword>
<dbReference type="InterPro" id="IPR042244">
    <property type="entry name" value="HypD_2_sf"/>
</dbReference>
<dbReference type="PANTHER" id="PTHR30149">
    <property type="entry name" value="HYDROGENASE PROTEIN ASSEMBLY PROTEIN HYPD"/>
    <property type="match status" value="1"/>
</dbReference>
<protein>
    <submittedName>
        <fullName evidence="5">Hydrogenase expression/formation protein HypD</fullName>
    </submittedName>
</protein>
<organism evidence="5 6">
    <name type="scientific">Pararhodospirillum photometricum DSM 122</name>
    <dbReference type="NCBI Taxonomy" id="1150469"/>
    <lineage>
        <taxon>Bacteria</taxon>
        <taxon>Pseudomonadati</taxon>
        <taxon>Pseudomonadota</taxon>
        <taxon>Alphaproteobacteria</taxon>
        <taxon>Rhodospirillales</taxon>
        <taxon>Rhodospirillaceae</taxon>
        <taxon>Pararhodospirillum</taxon>
    </lineage>
</organism>
<dbReference type="Proteomes" id="UP000033220">
    <property type="component" value="Chromosome DSM 122"/>
</dbReference>
<gene>
    <name evidence="5" type="primary">hypD</name>
    <name evidence="5" type="ORF">RSPPHO_00265</name>
</gene>
<evidence type="ECO:0000256" key="2">
    <source>
        <dbReference type="ARBA" id="ARBA00022723"/>
    </source>
</evidence>
<dbReference type="PATRIC" id="fig|1150469.3.peg.322"/>
<dbReference type="PANTHER" id="PTHR30149:SF0">
    <property type="entry name" value="HYDROGENASE MATURATION FACTOR HYPD"/>
    <property type="match status" value="1"/>
</dbReference>
<dbReference type="GO" id="GO:0051604">
    <property type="term" value="P:protein maturation"/>
    <property type="evidence" value="ECO:0007669"/>
    <property type="project" value="TreeGrafter"/>
</dbReference>
<dbReference type="eggNOG" id="COG0409">
    <property type="taxonomic scope" value="Bacteria"/>
</dbReference>
<dbReference type="Pfam" id="PF01924">
    <property type="entry name" value="HypD"/>
    <property type="match status" value="1"/>
</dbReference>
<dbReference type="GO" id="GO:0070025">
    <property type="term" value="F:carbon monoxide binding"/>
    <property type="evidence" value="ECO:0007669"/>
    <property type="project" value="TreeGrafter"/>
</dbReference>
<dbReference type="Gene3D" id="6.10.20.100">
    <property type="match status" value="1"/>
</dbReference>
<dbReference type="STRING" id="1150469.RSPPHO_00265"/>
<dbReference type="AlphaFoldDB" id="H6SN15"/>
<evidence type="ECO:0000313" key="5">
    <source>
        <dbReference type="EMBL" id="CCG06891.1"/>
    </source>
</evidence>
<evidence type="ECO:0000313" key="6">
    <source>
        <dbReference type="Proteomes" id="UP000033220"/>
    </source>
</evidence>
<keyword evidence="2" id="KW-0479">Metal-binding</keyword>
<name>H6SN15_PARPM</name>
<dbReference type="GO" id="GO:0005506">
    <property type="term" value="F:iron ion binding"/>
    <property type="evidence" value="ECO:0007669"/>
    <property type="project" value="TreeGrafter"/>
</dbReference>
<comment type="similarity">
    <text evidence="1">Belongs to the HypD family.</text>
</comment>